<protein>
    <submittedName>
        <fullName evidence="1">Uncharacterized protein</fullName>
    </submittedName>
</protein>
<dbReference type="EMBL" id="CAUJNA010000301">
    <property type="protein sequence ID" value="CAJ1375098.1"/>
    <property type="molecule type" value="Genomic_DNA"/>
</dbReference>
<dbReference type="AlphaFoldDB" id="A0AA36HTK2"/>
<reference evidence="1" key="1">
    <citation type="submission" date="2023-08" db="EMBL/GenBank/DDBJ databases">
        <authorList>
            <person name="Chen Y."/>
            <person name="Shah S."/>
            <person name="Dougan E. K."/>
            <person name="Thang M."/>
            <person name="Chan C."/>
        </authorList>
    </citation>
    <scope>NUCLEOTIDE SEQUENCE</scope>
</reference>
<comment type="caution">
    <text evidence="1">The sequence shown here is derived from an EMBL/GenBank/DDBJ whole genome shotgun (WGS) entry which is preliminary data.</text>
</comment>
<keyword evidence="2" id="KW-1185">Reference proteome</keyword>
<sequence length="1249" mass="132307">MMCQPESDGRGAGAQLFQVFADDSIARSNLALIQNILGARLGRTPEPANVRSAARFVSDAALQAEQACLMPHALHEVAVFGLSPMVTAELCNPTSFPRGVNVSGMMQRYGATKAPIQPSGAAAVILANRTTESAALACNQAQDQSLARGVNVSGMMQCRRSTVPFQLVKLTGPPLPPRGAAEVIVCTLFAFENPPSEPATFCKFQTSQQQVLGSASSLFAARCASELGISALLECTLCLALFAGPAVPWNNPSLARGVNVPGMMQRHRNKVPSIQLVKLLGLLLPPSPVFEKQASAPSAFACEFQSSQARVFGSWSSSLFAARCTSELCMSTLVESLCVPWPSAPAASWSKPSLARGVNVPGMMQRYRSIVPSIQLDKLVCSLLSPVIPCTSPVLENRTSESATIRKSRTSQKQVLGSAFSFFAARCASELCMSPLLVFALCFALPAFPGVPWHNPSFARGVNVPFMMQRRNKVPSSQLVKFTGPLLPPKRAAALILRTSPVLENQASASSAFACESRTSQARVFGIRASPFAARCASELGISALLDCTLCFAKSAAVPWSNPILACIVNVSGMMQRCRSIVPSIQLENLVGPLLPLRKAAAVILWTSPGLKTELLSPPSLRRVRCASELGISALLDCTLCFALSAGPAAPWSNPRLACGVNVSGMLQCRRSTVPSIQLENLVGPLLPLRRAVAVILRMSPALENRAFESAKSQTSQPQILGSDSSSFFAARCASELGISALLDCTLCFALSAAVPWSNPNLACGVNVSGMMQRCRSIVPSIQLENLVGPLLPLRKAAAVILWTSPGLKTELLSPPSLRRARCASELGISGLLDCTLCFALSAGPAVPWSNPRLACGVNVSGMMQCRRSTVPSIQLENLVGPPLPPRGAAEVIVCTLFAFENPPSEPATFCKFQTSQQQVLGSASSLFAARCASELGISALLECTLCLALFAGPAVPWNNPSLARGVNVPGMMQRHRHKVPSIQLVKLLGLLLPASHVFEEQASAPSAFACEFQTSQARVFGSWSSSLFAARCTSELCMSTLVESLCVPWPSAPAASWSKPSLARGVNVPGMMQHYRNIVPSIQLDKLVCSLLSPVIPCTSPVLENRTSESATIRKSRTSQKQVLGSAFSFFAARCASELCMSALLDYLCFALSAGSAVPCSTVPSIQPVSPTTATAVILRTSPVLEKRTCQSIAFACKSRTSPGVFGSASLLCARDAKKLRMSPLPASLGSSAMALPGAAPSARRRRS</sequence>
<evidence type="ECO:0000313" key="2">
    <source>
        <dbReference type="Proteomes" id="UP001178507"/>
    </source>
</evidence>
<gene>
    <name evidence="1" type="ORF">EVOR1521_LOCUS4463</name>
</gene>
<evidence type="ECO:0000313" key="1">
    <source>
        <dbReference type="EMBL" id="CAJ1375098.1"/>
    </source>
</evidence>
<organism evidence="1 2">
    <name type="scientific">Effrenium voratum</name>
    <dbReference type="NCBI Taxonomy" id="2562239"/>
    <lineage>
        <taxon>Eukaryota</taxon>
        <taxon>Sar</taxon>
        <taxon>Alveolata</taxon>
        <taxon>Dinophyceae</taxon>
        <taxon>Suessiales</taxon>
        <taxon>Symbiodiniaceae</taxon>
        <taxon>Effrenium</taxon>
    </lineage>
</organism>
<proteinExistence type="predicted"/>
<name>A0AA36HTK2_9DINO</name>
<dbReference type="Proteomes" id="UP001178507">
    <property type="component" value="Unassembled WGS sequence"/>
</dbReference>
<accession>A0AA36HTK2</accession>